<organism evidence="1 2">
    <name type="scientific">Streblomastix strix</name>
    <dbReference type="NCBI Taxonomy" id="222440"/>
    <lineage>
        <taxon>Eukaryota</taxon>
        <taxon>Metamonada</taxon>
        <taxon>Preaxostyla</taxon>
        <taxon>Oxymonadida</taxon>
        <taxon>Streblomastigidae</taxon>
        <taxon>Streblomastix</taxon>
    </lineage>
</organism>
<proteinExistence type="predicted"/>
<evidence type="ECO:0000313" key="1">
    <source>
        <dbReference type="EMBL" id="KAA6382740.1"/>
    </source>
</evidence>
<dbReference type="EMBL" id="SNRW01006615">
    <property type="protein sequence ID" value="KAA6382740.1"/>
    <property type="molecule type" value="Genomic_DNA"/>
</dbReference>
<sequence length="344" mass="39183">MQRGCNVGNEVDFRPVHVSRANDQLCQVSSNPISKFNLSRNSFGYLSLGDFTSIQTNACNPNSNQKLARKPDYVTYSSIKEDLLLWISQTDSRMSRSLQDFKESLKCAFKKNVIFSKANVMVRIDNQAVVNIINKQATSEQLIQILVELLELMEIHQCRIKAIYVPGWNDLEADNLTRFKDTCDLKYDLIIFNNLCNVKKIFSQILEENNSGTDVLLQNFCSFNLIYTFSPQILIPSTIIKLLETPNACHLILPDWVGATQIPLMMQLKILKQIILGSFTQVTIQGYSLKMKTQQILNKVDAVKGSLTYASLEETTWNINRTILASQFKFAISNNLDYQGLRIK</sequence>
<name>A0A5J4VJU6_9EUKA</name>
<evidence type="ECO:0000313" key="2">
    <source>
        <dbReference type="Proteomes" id="UP000324800"/>
    </source>
</evidence>
<comment type="caution">
    <text evidence="1">The sequence shown here is derived from an EMBL/GenBank/DDBJ whole genome shotgun (WGS) entry which is preliminary data.</text>
</comment>
<dbReference type="AlphaFoldDB" id="A0A5J4VJU6"/>
<accession>A0A5J4VJU6</accession>
<protein>
    <submittedName>
        <fullName evidence="1">Uncharacterized protein</fullName>
    </submittedName>
</protein>
<gene>
    <name evidence="1" type="ORF">EZS28_021734</name>
</gene>
<reference evidence="1 2" key="1">
    <citation type="submission" date="2019-03" db="EMBL/GenBank/DDBJ databases">
        <title>Single cell metagenomics reveals metabolic interactions within the superorganism composed of flagellate Streblomastix strix and complex community of Bacteroidetes bacteria on its surface.</title>
        <authorList>
            <person name="Treitli S.C."/>
            <person name="Kolisko M."/>
            <person name="Husnik F."/>
            <person name="Keeling P."/>
            <person name="Hampl V."/>
        </authorList>
    </citation>
    <scope>NUCLEOTIDE SEQUENCE [LARGE SCALE GENOMIC DNA]</scope>
    <source>
        <strain evidence="1">ST1C</strain>
    </source>
</reference>
<dbReference type="Proteomes" id="UP000324800">
    <property type="component" value="Unassembled WGS sequence"/>
</dbReference>